<feature type="repeat" description="PPR" evidence="2">
    <location>
        <begin position="74"/>
        <end position="109"/>
    </location>
</feature>
<dbReference type="Gene3D" id="2.40.50.140">
    <property type="entry name" value="Nucleic acid-binding proteins"/>
    <property type="match status" value="4"/>
</dbReference>
<dbReference type="Pfam" id="PF13812">
    <property type="entry name" value="PPR_3"/>
    <property type="match status" value="3"/>
</dbReference>
<evidence type="ECO:0000313" key="6">
    <source>
        <dbReference type="Proteomes" id="UP000626109"/>
    </source>
</evidence>
<evidence type="ECO:0000313" key="5">
    <source>
        <dbReference type="EMBL" id="CAE8651077.1"/>
    </source>
</evidence>
<feature type="region of interest" description="Disordered" evidence="3">
    <location>
        <begin position="625"/>
        <end position="668"/>
    </location>
</feature>
<dbReference type="Gene3D" id="1.25.40.10">
    <property type="entry name" value="Tetratricopeptide repeat domain"/>
    <property type="match status" value="4"/>
</dbReference>
<evidence type="ECO:0000256" key="1">
    <source>
        <dbReference type="ARBA" id="ARBA00022737"/>
    </source>
</evidence>
<sequence>MLTTPSSMGVVASSTGLAACAMRDPLRPGPPSSQQRTALQQLTASMTALGRQQLWKEALALLQAAQEKRDLVLNVVVYSTAINACGRGREWQRALWILFVDMAREGLVPNQIVFNSAMSACQKDGRWQLAVAMLDRMRETGVTPDLVTYNTLLSACERAAQWAQAQHFLAQARARNLQPDVFTFGAAISACEKGHEWDQALGVLQQMSFYGVEPNSININGALSACEKCGRWEQGVRLLARMRSEQHQPDAVTYSAALSACEKSRQWQRALAVAVMAAQCGIHCDVIMQSALVSSCEKSLRWEAALGHLQEMRDPLRRLRLDLITQNAAISACEKCHQWSWALHLLAEAESVSLSPNVITYNAVASACEKGRQWELALALLTGMPKKMLRPDLVTFNAVMSAAAAGRRWEVALGLFSSLTGRDLVPDVISLGAAMSACEAGARWEAAVLLLADSVRMQLELSTIVCNSAISACEKAKNWELALSLLRQMQGSSLEMSLISFNSALSAIEHSGNWQLALVLLQEVLSPDNCFQADKLTYGAAIGACQSGRQWVPALSLLGQMRRSELLPDIVALGATASIPEVQSGVRVVKDAAIIALLQGEEDEGGGGDGGSRFDRALAILLEQSSKSGKDKEEEALRSRRARGRVSQRRSVAAAPAASSSRAVPKPNACQQCGAEQKKGSFCGSCGGRIRSGGPQGAADQSVSSQSAPAEAAVDPELDVTAWPEVYDLEARNWVAVDTVFGFVAKHPVVEWMHRGTPMLWVCAADDGLDTPVSDAVGCRFRDVTPRYSPSWWRVEQARGSRGLQRWWDSALEALSEKRPEWPMPVAGLTDEPSLAALRSIEAEEQDDEFLKRRRLAGGVPTSKAALKGHDRYVLVSDLKRLEALRPGAAAVAVVSATQVFLRHDAAQLRTKLQWARFGRRLREGELPVKELSGHVPSSSSSTALAVASADGPPKSKKSSSRQFFGEWQTDGADKARLVAQAIYWQLRSSRRDNSVAGKLLQITVAPEHMDRQARLELVELFGIGQRSCFVLAEMAAVAGISGVVKSWNGSKGFGFIQHPEFPGDIFFGRGELPEDLKGVQGKFLDGRPVVFDAAANPDGKYKATAVAVPFIEGKGIAGKIKTYNPMKRYGFITSSSLTEDVHFQTTDLPQGTDPNSQIEGELVQFEVQAMPDGKLRVSSLRFQNKKIAMRHGGANMMGMPGMMGMMGKGGGNTTVDIQAVQAAQAQGLMTGTIKSYGEKTGYGFLNVVGYPKDIKFGRQDVTNGGIVTVGETVSFSPVQNQDGRVTASNVSSLGGNKRPASAMGGMMGMPGMMGMGMPGMMGMMGMGGMMKKGPATHTVTSTGRSAAGMIKTYNGQKGFGFISSPGISGDVFFMKTSLPAEAQNSQGTDLQGMSVNFEVAQTTEGKMRAENITTA</sequence>
<dbReference type="GO" id="GO:0003677">
    <property type="term" value="F:DNA binding"/>
    <property type="evidence" value="ECO:0007669"/>
    <property type="project" value="InterPro"/>
</dbReference>
<dbReference type="InterPro" id="IPR011990">
    <property type="entry name" value="TPR-like_helical_dom_sf"/>
</dbReference>
<feature type="domain" description="CSD" evidence="4">
    <location>
        <begin position="1229"/>
        <end position="1293"/>
    </location>
</feature>
<dbReference type="Pfam" id="PF00313">
    <property type="entry name" value="CSD"/>
    <property type="match status" value="1"/>
</dbReference>
<dbReference type="PROSITE" id="PS51375">
    <property type="entry name" value="PPR"/>
    <property type="match status" value="8"/>
</dbReference>
<dbReference type="InterPro" id="IPR038765">
    <property type="entry name" value="Papain-like_cys_pep_sf"/>
</dbReference>
<feature type="compositionally biased region" description="Basic residues" evidence="3">
    <location>
        <begin position="639"/>
        <end position="648"/>
    </location>
</feature>
<comment type="caution">
    <text evidence="5">The sequence shown here is derived from an EMBL/GenBank/DDBJ whole genome shotgun (WGS) entry which is preliminary data.</text>
</comment>
<dbReference type="PANTHER" id="PTHR47447">
    <property type="entry name" value="OS03G0856100 PROTEIN"/>
    <property type="match status" value="1"/>
</dbReference>
<dbReference type="PANTHER" id="PTHR47447:SF17">
    <property type="entry name" value="OS12G0638900 PROTEIN"/>
    <property type="match status" value="1"/>
</dbReference>
<dbReference type="PROSITE" id="PS51857">
    <property type="entry name" value="CSD_2"/>
    <property type="match status" value="2"/>
</dbReference>
<organism evidence="5 6">
    <name type="scientific">Polarella glacialis</name>
    <name type="common">Dinoflagellate</name>
    <dbReference type="NCBI Taxonomy" id="89957"/>
    <lineage>
        <taxon>Eukaryota</taxon>
        <taxon>Sar</taxon>
        <taxon>Alveolata</taxon>
        <taxon>Dinophyceae</taxon>
        <taxon>Suessiales</taxon>
        <taxon>Suessiaceae</taxon>
        <taxon>Polarella</taxon>
    </lineage>
</organism>
<dbReference type="Gene3D" id="3.90.260.10">
    <property type="entry name" value="Transglutaminase-like"/>
    <property type="match status" value="1"/>
</dbReference>
<protein>
    <recommendedName>
        <fullName evidence="4">CSD domain-containing protein</fullName>
    </recommendedName>
</protein>
<dbReference type="SMART" id="SM00357">
    <property type="entry name" value="CSP"/>
    <property type="match status" value="4"/>
</dbReference>
<feature type="repeat" description="PPR" evidence="2">
    <location>
        <begin position="145"/>
        <end position="179"/>
    </location>
</feature>
<feature type="compositionally biased region" description="Low complexity" evidence="3">
    <location>
        <begin position="649"/>
        <end position="664"/>
    </location>
</feature>
<feature type="domain" description="CSD" evidence="4">
    <location>
        <begin position="1346"/>
        <end position="1415"/>
    </location>
</feature>
<dbReference type="Pfam" id="PF10403">
    <property type="entry name" value="BHD_1"/>
    <property type="match status" value="1"/>
</dbReference>
<evidence type="ECO:0000256" key="3">
    <source>
        <dbReference type="SAM" id="MobiDB-lite"/>
    </source>
</evidence>
<feature type="repeat" description="PPR" evidence="2">
    <location>
        <begin position="110"/>
        <end position="144"/>
    </location>
</feature>
<gene>
    <name evidence="5" type="ORF">PGLA2088_LOCUS8817</name>
</gene>
<feature type="compositionally biased region" description="Basic and acidic residues" evidence="3">
    <location>
        <begin position="628"/>
        <end position="638"/>
    </location>
</feature>
<proteinExistence type="predicted"/>
<dbReference type="EMBL" id="CAJNNW010009581">
    <property type="protein sequence ID" value="CAE8651077.1"/>
    <property type="molecule type" value="Genomic_DNA"/>
</dbReference>
<reference evidence="5" key="1">
    <citation type="submission" date="2021-02" db="EMBL/GenBank/DDBJ databases">
        <authorList>
            <person name="Dougan E. K."/>
            <person name="Rhodes N."/>
            <person name="Thang M."/>
            <person name="Chan C."/>
        </authorList>
    </citation>
    <scope>NUCLEOTIDE SEQUENCE</scope>
</reference>
<dbReference type="InterPro" id="IPR002059">
    <property type="entry name" value="CSP_DNA-bd"/>
</dbReference>
<accession>A0A813IJU8</accession>
<dbReference type="InterPro" id="IPR011129">
    <property type="entry name" value="CSD"/>
</dbReference>
<feature type="region of interest" description="Disordered" evidence="3">
    <location>
        <begin position="693"/>
        <end position="712"/>
    </location>
</feature>
<feature type="repeat" description="PPR" evidence="2">
    <location>
        <begin position="215"/>
        <end position="249"/>
    </location>
</feature>
<feature type="repeat" description="PPR" evidence="2">
    <location>
        <begin position="392"/>
        <end position="426"/>
    </location>
</feature>
<feature type="compositionally biased region" description="Polar residues" evidence="3">
    <location>
        <begin position="699"/>
        <end position="708"/>
    </location>
</feature>
<name>A0A813IJU8_POLGL</name>
<feature type="repeat" description="PPR" evidence="2">
    <location>
        <begin position="357"/>
        <end position="391"/>
    </location>
</feature>
<dbReference type="Proteomes" id="UP000626109">
    <property type="component" value="Unassembled WGS sequence"/>
</dbReference>
<evidence type="ECO:0000259" key="4">
    <source>
        <dbReference type="PROSITE" id="PS51857"/>
    </source>
</evidence>
<evidence type="ECO:0000256" key="2">
    <source>
        <dbReference type="PROSITE-ProRule" id="PRU00708"/>
    </source>
</evidence>
<keyword evidence="1" id="KW-0677">Repeat</keyword>
<dbReference type="NCBIfam" id="TIGR00756">
    <property type="entry name" value="PPR"/>
    <property type="match status" value="4"/>
</dbReference>
<dbReference type="InterPro" id="IPR002885">
    <property type="entry name" value="PPR_rpt"/>
</dbReference>
<dbReference type="SMART" id="SM01030">
    <property type="entry name" value="BHD_1"/>
    <property type="match status" value="1"/>
</dbReference>
<feature type="region of interest" description="Disordered" evidence="3">
    <location>
        <begin position="932"/>
        <end position="963"/>
    </location>
</feature>
<dbReference type="InterPro" id="IPR018326">
    <property type="entry name" value="Rad4_beta-hairpin_dom1"/>
</dbReference>
<dbReference type="SUPFAM" id="SSF50249">
    <property type="entry name" value="Nucleic acid-binding proteins"/>
    <property type="match status" value="4"/>
</dbReference>
<dbReference type="InterPro" id="IPR036985">
    <property type="entry name" value="Transglutaminase-like_sf"/>
</dbReference>
<feature type="repeat" description="PPR" evidence="2">
    <location>
        <begin position="180"/>
        <end position="214"/>
    </location>
</feature>
<dbReference type="InterPro" id="IPR012340">
    <property type="entry name" value="NA-bd_OB-fold"/>
</dbReference>
<feature type="repeat" description="PPR" evidence="2">
    <location>
        <begin position="462"/>
        <end position="496"/>
    </location>
</feature>
<dbReference type="SUPFAM" id="SSF54001">
    <property type="entry name" value="Cysteine proteinases"/>
    <property type="match status" value="1"/>
</dbReference>
<dbReference type="Pfam" id="PF13041">
    <property type="entry name" value="PPR_2"/>
    <property type="match status" value="1"/>
</dbReference>
<dbReference type="CDD" id="cd04458">
    <property type="entry name" value="CSP_CDS"/>
    <property type="match status" value="2"/>
</dbReference>
<feature type="compositionally biased region" description="Low complexity" evidence="3">
    <location>
        <begin position="938"/>
        <end position="950"/>
    </location>
</feature>